<organism evidence="3 4">
    <name type="scientific">Arenimonas composti TR7-09 = DSM 18010</name>
    <dbReference type="NCBI Taxonomy" id="1121013"/>
    <lineage>
        <taxon>Bacteria</taxon>
        <taxon>Pseudomonadati</taxon>
        <taxon>Pseudomonadota</taxon>
        <taxon>Gammaproteobacteria</taxon>
        <taxon>Lysobacterales</taxon>
        <taxon>Lysobacteraceae</taxon>
        <taxon>Arenimonas</taxon>
    </lineage>
</organism>
<dbReference type="InterPro" id="IPR002931">
    <property type="entry name" value="Transglutaminase-like"/>
</dbReference>
<dbReference type="InterPro" id="IPR024618">
    <property type="entry name" value="DUF3857"/>
</dbReference>
<dbReference type="Pfam" id="PF12969">
    <property type="entry name" value="DUF3857"/>
    <property type="match status" value="1"/>
</dbReference>
<dbReference type="InterPro" id="IPR038765">
    <property type="entry name" value="Papain-like_cys_pep_sf"/>
</dbReference>
<gene>
    <name evidence="3" type="ORF">P873_11270</name>
</gene>
<name>A0A091BYC7_9GAMM</name>
<evidence type="ECO:0000259" key="2">
    <source>
        <dbReference type="SMART" id="SM00460"/>
    </source>
</evidence>
<dbReference type="EMBL" id="AWXU01000037">
    <property type="protein sequence ID" value="KFN49345.1"/>
    <property type="molecule type" value="Genomic_DNA"/>
</dbReference>
<protein>
    <recommendedName>
        <fullName evidence="2">Transglutaminase-like domain-containing protein</fullName>
    </recommendedName>
</protein>
<dbReference type="AlphaFoldDB" id="A0A091BYC7"/>
<dbReference type="SMART" id="SM00460">
    <property type="entry name" value="TGc"/>
    <property type="match status" value="1"/>
</dbReference>
<dbReference type="OrthoDB" id="8595007at2"/>
<keyword evidence="1" id="KW-0732">Signal</keyword>
<reference evidence="3 4" key="1">
    <citation type="submission" date="2013-09" db="EMBL/GenBank/DDBJ databases">
        <title>Genome sequencing of Arenimonas composti.</title>
        <authorList>
            <person name="Chen F."/>
            <person name="Wang G."/>
        </authorList>
    </citation>
    <scope>NUCLEOTIDE SEQUENCE [LARGE SCALE GENOMIC DNA]</scope>
    <source>
        <strain evidence="3 4">TR7-09</strain>
    </source>
</reference>
<evidence type="ECO:0000256" key="1">
    <source>
        <dbReference type="SAM" id="SignalP"/>
    </source>
</evidence>
<dbReference type="STRING" id="1121013.GCA_000426365_01661"/>
<comment type="caution">
    <text evidence="3">The sequence shown here is derived from an EMBL/GenBank/DDBJ whole genome shotgun (WGS) entry which is preliminary data.</text>
</comment>
<dbReference type="Gene3D" id="2.60.40.3140">
    <property type="match status" value="1"/>
</dbReference>
<dbReference type="RefSeq" id="WP_026816922.1">
    <property type="nucleotide sequence ID" value="NZ_AUFF01000003.1"/>
</dbReference>
<accession>A0A091BYC7</accession>
<feature type="domain" description="Transglutaminase-like" evidence="2">
    <location>
        <begin position="336"/>
        <end position="405"/>
    </location>
</feature>
<evidence type="ECO:0000313" key="3">
    <source>
        <dbReference type="EMBL" id="KFN49345.1"/>
    </source>
</evidence>
<dbReference type="eggNOG" id="COG1305">
    <property type="taxonomic scope" value="Bacteria"/>
</dbReference>
<sequence>MILRGALLLLLALLPALAPAAAPVVHERGEFRFAVGPAPDFVVEQAVPDTWTADAGKDPAEPWRHWLLDQQVDRRDGRHVFYHAAAWQAGSQRLLGDAGKYSVSFSPEYQTLTLHALQVRRDGEWIDRLDADAVSLARRESGFENDLADGEVSALIVIDDVRVGDVVRIAFTIEGSNPIMDGHVANSFWLAAGAPLLYRHGRVLFDAATAARARVFGSDLQVRRRETRDGLEFSFTSAGAAAIRDTDDYPNWYRRYPSVEIARDESWADIVAWALPLYTVGDELPAELEARLPEWRALGDPYRIAGAVLRLVQEEVRYFGIEIADNTHRPNPPALVWSRRYGDCKDKALLTALLLRRLGLDAVPALVSTSWGKAIADGAPAASAFNHVIVRLRIDGRDYWLDPTLSAQRGDIRQLDLIDYGVALPVAAGVTAPVVVNPPERIHNALTIVERFAPAADGRSVDLRIETTYRGERAETIRRQLNGQSFAVMTEHWADYYRKRYGELAIATPASVDEDEEANVMKIVEHYTLADPWQRHGGTALLDTWPDALSGSLDLPGRVSREEPLRLERPETLRHEIRVELPEGWKLSSEPGTVSAAGGPIAYRRVLRQADGVVEMTHELKNDREYVDATQMRDYVAGLREAKAAAGMRLAFALPSALRDSERDRRLRDLLRGELDAPTGAR</sequence>
<feature type="signal peptide" evidence="1">
    <location>
        <begin position="1"/>
        <end position="20"/>
    </location>
</feature>
<dbReference type="Gene3D" id="3.10.620.30">
    <property type="match status" value="1"/>
</dbReference>
<keyword evidence="4" id="KW-1185">Reference proteome</keyword>
<proteinExistence type="predicted"/>
<dbReference type="SUPFAM" id="SSF54001">
    <property type="entry name" value="Cysteine proteinases"/>
    <property type="match status" value="1"/>
</dbReference>
<dbReference type="Proteomes" id="UP000029391">
    <property type="component" value="Unassembled WGS sequence"/>
</dbReference>
<evidence type="ECO:0000313" key="4">
    <source>
        <dbReference type="Proteomes" id="UP000029391"/>
    </source>
</evidence>
<feature type="chain" id="PRO_5001870254" description="Transglutaminase-like domain-containing protein" evidence="1">
    <location>
        <begin position="21"/>
        <end position="682"/>
    </location>
</feature>